<gene>
    <name evidence="1" type="ORF">CDAR_481871</name>
</gene>
<protein>
    <submittedName>
        <fullName evidence="1">Uncharacterized protein</fullName>
    </submittedName>
</protein>
<sequence length="97" mass="11195">MIFRTITSIFYTAHIIPQFFVYSTTVPGPHPSTGIIQNLTRSNSSLYFSCLPHCPLGLAPIPKSIKKHCVMPDQHLYIPTRNKMFVADKRNRKRIFF</sequence>
<keyword evidence="2" id="KW-1185">Reference proteome</keyword>
<evidence type="ECO:0000313" key="1">
    <source>
        <dbReference type="EMBL" id="GIY73517.1"/>
    </source>
</evidence>
<name>A0AAV4VT54_9ARAC</name>
<dbReference type="AlphaFoldDB" id="A0AAV4VT54"/>
<reference evidence="1 2" key="1">
    <citation type="submission" date="2021-06" db="EMBL/GenBank/DDBJ databases">
        <title>Caerostris darwini draft genome.</title>
        <authorList>
            <person name="Kono N."/>
            <person name="Arakawa K."/>
        </authorList>
    </citation>
    <scope>NUCLEOTIDE SEQUENCE [LARGE SCALE GENOMIC DNA]</scope>
</reference>
<proteinExistence type="predicted"/>
<comment type="caution">
    <text evidence="1">The sequence shown here is derived from an EMBL/GenBank/DDBJ whole genome shotgun (WGS) entry which is preliminary data.</text>
</comment>
<organism evidence="1 2">
    <name type="scientific">Caerostris darwini</name>
    <dbReference type="NCBI Taxonomy" id="1538125"/>
    <lineage>
        <taxon>Eukaryota</taxon>
        <taxon>Metazoa</taxon>
        <taxon>Ecdysozoa</taxon>
        <taxon>Arthropoda</taxon>
        <taxon>Chelicerata</taxon>
        <taxon>Arachnida</taxon>
        <taxon>Araneae</taxon>
        <taxon>Araneomorphae</taxon>
        <taxon>Entelegynae</taxon>
        <taxon>Araneoidea</taxon>
        <taxon>Araneidae</taxon>
        <taxon>Caerostris</taxon>
    </lineage>
</organism>
<dbReference type="Proteomes" id="UP001054837">
    <property type="component" value="Unassembled WGS sequence"/>
</dbReference>
<evidence type="ECO:0000313" key="2">
    <source>
        <dbReference type="Proteomes" id="UP001054837"/>
    </source>
</evidence>
<dbReference type="EMBL" id="BPLQ01013616">
    <property type="protein sequence ID" value="GIY73517.1"/>
    <property type="molecule type" value="Genomic_DNA"/>
</dbReference>
<accession>A0AAV4VT54</accession>